<feature type="compositionally biased region" description="Basic and acidic residues" evidence="6">
    <location>
        <begin position="398"/>
        <end position="407"/>
    </location>
</feature>
<reference evidence="8" key="1">
    <citation type="journal article" date="2021" name="PeerJ">
        <title>Extensive microbial diversity within the chicken gut microbiome revealed by metagenomics and culture.</title>
        <authorList>
            <person name="Gilroy R."/>
            <person name="Ravi A."/>
            <person name="Getino M."/>
            <person name="Pursley I."/>
            <person name="Horton D.L."/>
            <person name="Alikhan N.F."/>
            <person name="Baker D."/>
            <person name="Gharbi K."/>
            <person name="Hall N."/>
            <person name="Watson M."/>
            <person name="Adriaenssens E.M."/>
            <person name="Foster-Nyarko E."/>
            <person name="Jarju S."/>
            <person name="Secka A."/>
            <person name="Antonio M."/>
            <person name="Oren A."/>
            <person name="Chaudhuri R.R."/>
            <person name="La Ragione R."/>
            <person name="Hildebrand F."/>
            <person name="Pallen M.J."/>
        </authorList>
    </citation>
    <scope>NUCLEOTIDE SEQUENCE</scope>
    <source>
        <strain evidence="8">USASDec5-558</strain>
    </source>
</reference>
<comment type="caution">
    <text evidence="8">The sequence shown here is derived from an EMBL/GenBank/DDBJ whole genome shotgun (WGS) entry which is preliminary data.</text>
</comment>
<evidence type="ECO:0000256" key="6">
    <source>
        <dbReference type="SAM" id="MobiDB-lite"/>
    </source>
</evidence>
<dbReference type="PANTHER" id="PTHR30213">
    <property type="entry name" value="INNER MEMBRANE PROTEIN YHJD"/>
    <property type="match status" value="1"/>
</dbReference>
<dbReference type="NCBIfam" id="TIGR00765">
    <property type="entry name" value="yihY_not_rbn"/>
    <property type="match status" value="1"/>
</dbReference>
<dbReference type="AlphaFoldDB" id="A0A9D1WDV3"/>
<evidence type="ECO:0000313" key="8">
    <source>
        <dbReference type="EMBL" id="HIX57195.1"/>
    </source>
</evidence>
<dbReference type="GO" id="GO:0005886">
    <property type="term" value="C:plasma membrane"/>
    <property type="evidence" value="ECO:0007669"/>
    <property type="project" value="UniProtKB-SubCell"/>
</dbReference>
<feature type="transmembrane region" description="Helical" evidence="7">
    <location>
        <begin position="197"/>
        <end position="221"/>
    </location>
</feature>
<proteinExistence type="predicted"/>
<feature type="compositionally biased region" description="Gly residues" evidence="6">
    <location>
        <begin position="373"/>
        <end position="385"/>
    </location>
</feature>
<evidence type="ECO:0000256" key="5">
    <source>
        <dbReference type="ARBA" id="ARBA00023136"/>
    </source>
</evidence>
<feature type="transmembrane region" description="Helical" evidence="7">
    <location>
        <begin position="165"/>
        <end position="185"/>
    </location>
</feature>
<dbReference type="PANTHER" id="PTHR30213:SF0">
    <property type="entry name" value="UPF0761 MEMBRANE PROTEIN YIHY"/>
    <property type="match status" value="1"/>
</dbReference>
<feature type="transmembrane region" description="Helical" evidence="7">
    <location>
        <begin position="21"/>
        <end position="49"/>
    </location>
</feature>
<evidence type="ECO:0000256" key="3">
    <source>
        <dbReference type="ARBA" id="ARBA00022692"/>
    </source>
</evidence>
<evidence type="ECO:0000256" key="7">
    <source>
        <dbReference type="SAM" id="Phobius"/>
    </source>
</evidence>
<dbReference type="Proteomes" id="UP000886829">
    <property type="component" value="Unassembled WGS sequence"/>
</dbReference>
<feature type="transmembrane region" description="Helical" evidence="7">
    <location>
        <begin position="227"/>
        <end position="248"/>
    </location>
</feature>
<keyword evidence="2" id="KW-1003">Cell membrane</keyword>
<keyword evidence="4 7" id="KW-1133">Transmembrane helix</keyword>
<sequence length="407" mass="44232">MRDLIKFFAWRIRRDEIGLEAAALAFTSVLALVPALTIVVSIFAMVPAFTPLKEEMMRFASENFLPVFTDAIGDSISSFVSHAASMTLTGALMLFVVSLMLIRSIDRSLNRIWRGGKRRMAMTFAIYWTMLTVGPLSFGITVWVTTKVIASSLMESMELEVAMRSLYFILPFFIEAAMIFVLYMVMPVTIVKWQDALVGAVLVAIAFEIAKRAFATFILNFSDYQAIYGAVAAAPVLMIWIYINWWLILIGAEFTSVLGVVRGGNADQVPKLIASLVNLLSAKDPEPQVVGSERVFSPYTSGTRRDEIPDNYYVATQQPAPTKGVNVSGTGSAGATNVASAGRSSGAADKEGLSKIGGLRQKLFKRDHAAGSADGGSVAGNGGEGKPQKSIRVHITPTRRDSESKED</sequence>
<feature type="transmembrane region" description="Helical" evidence="7">
    <location>
        <begin position="124"/>
        <end position="145"/>
    </location>
</feature>
<protein>
    <submittedName>
        <fullName evidence="8">YihY family inner membrane protein</fullName>
    </submittedName>
</protein>
<feature type="transmembrane region" description="Helical" evidence="7">
    <location>
        <begin position="83"/>
        <end position="103"/>
    </location>
</feature>
<evidence type="ECO:0000313" key="9">
    <source>
        <dbReference type="Proteomes" id="UP000886829"/>
    </source>
</evidence>
<accession>A0A9D1WDV3</accession>
<evidence type="ECO:0000256" key="4">
    <source>
        <dbReference type="ARBA" id="ARBA00022989"/>
    </source>
</evidence>
<evidence type="ECO:0000256" key="2">
    <source>
        <dbReference type="ARBA" id="ARBA00022475"/>
    </source>
</evidence>
<dbReference type="InterPro" id="IPR017039">
    <property type="entry name" value="Virul_fac_BrkB"/>
</dbReference>
<evidence type="ECO:0000256" key="1">
    <source>
        <dbReference type="ARBA" id="ARBA00004651"/>
    </source>
</evidence>
<gene>
    <name evidence="8" type="ORF">H9850_06960</name>
</gene>
<keyword evidence="5 7" id="KW-0472">Membrane</keyword>
<dbReference type="EMBL" id="DXEV01000137">
    <property type="protein sequence ID" value="HIX57195.1"/>
    <property type="molecule type" value="Genomic_DNA"/>
</dbReference>
<dbReference type="Pfam" id="PF03631">
    <property type="entry name" value="Virul_fac_BrkB"/>
    <property type="match status" value="1"/>
</dbReference>
<keyword evidence="3 7" id="KW-0812">Transmembrane</keyword>
<feature type="region of interest" description="Disordered" evidence="6">
    <location>
        <begin position="364"/>
        <end position="407"/>
    </location>
</feature>
<comment type="subcellular location">
    <subcellularLocation>
        <location evidence="1">Cell membrane</location>
        <topology evidence="1">Multi-pass membrane protein</topology>
    </subcellularLocation>
</comment>
<reference evidence="8" key="2">
    <citation type="submission" date="2021-04" db="EMBL/GenBank/DDBJ databases">
        <authorList>
            <person name="Gilroy R."/>
        </authorList>
    </citation>
    <scope>NUCLEOTIDE SEQUENCE</scope>
    <source>
        <strain evidence="8">USASDec5-558</strain>
    </source>
</reference>
<name>A0A9D1WDV3_9GAMM</name>
<organism evidence="8 9">
    <name type="scientific">Candidatus Anaerobiospirillum pullistercoris</name>
    <dbReference type="NCBI Taxonomy" id="2838452"/>
    <lineage>
        <taxon>Bacteria</taxon>
        <taxon>Pseudomonadati</taxon>
        <taxon>Pseudomonadota</taxon>
        <taxon>Gammaproteobacteria</taxon>
        <taxon>Aeromonadales</taxon>
        <taxon>Succinivibrionaceae</taxon>
        <taxon>Anaerobiospirillum</taxon>
    </lineage>
</organism>